<evidence type="ECO:0000256" key="6">
    <source>
        <dbReference type="ARBA" id="ARBA00022801"/>
    </source>
</evidence>
<dbReference type="OrthoDB" id="2014913at2759"/>
<dbReference type="EMBL" id="DF237288">
    <property type="protein sequence ID" value="GAQ87211.1"/>
    <property type="molecule type" value="Genomic_DNA"/>
</dbReference>
<name>A0A1Y1IDN3_KLENI</name>
<evidence type="ECO:0000256" key="7">
    <source>
        <dbReference type="ARBA" id="ARBA00023242"/>
    </source>
</evidence>
<keyword evidence="7" id="KW-0539">Nucleus</keyword>
<keyword evidence="8" id="KW-1133">Transmembrane helix</keyword>
<keyword evidence="11" id="KW-1185">Reference proteome</keyword>
<keyword evidence="5" id="KW-0479">Metal-binding</keyword>
<dbReference type="AlphaFoldDB" id="A0A1Y1IDN3"/>
<dbReference type="PANTHER" id="PTHR22930">
    <property type="match status" value="1"/>
</dbReference>
<protein>
    <submittedName>
        <fullName evidence="10">Putative transposase</fullName>
    </submittedName>
</protein>
<dbReference type="GO" id="GO:0046872">
    <property type="term" value="F:metal ion binding"/>
    <property type="evidence" value="ECO:0007669"/>
    <property type="project" value="UniProtKB-KW"/>
</dbReference>
<evidence type="ECO:0000313" key="11">
    <source>
        <dbReference type="Proteomes" id="UP000054558"/>
    </source>
</evidence>
<keyword evidence="6" id="KW-0378">Hydrolase</keyword>
<evidence type="ECO:0000256" key="4">
    <source>
        <dbReference type="ARBA" id="ARBA00022722"/>
    </source>
</evidence>
<keyword evidence="8" id="KW-0812">Transmembrane</keyword>
<dbReference type="InterPro" id="IPR045249">
    <property type="entry name" value="HARBI1-like"/>
</dbReference>
<dbReference type="Pfam" id="PF13359">
    <property type="entry name" value="DDE_Tnp_4"/>
    <property type="match status" value="1"/>
</dbReference>
<comment type="subcellular location">
    <subcellularLocation>
        <location evidence="2">Nucleus</location>
    </subcellularLocation>
</comment>
<evidence type="ECO:0000313" key="10">
    <source>
        <dbReference type="EMBL" id="GAQ87211.1"/>
    </source>
</evidence>
<gene>
    <name evidence="10" type="ORF">KFL_003390010</name>
</gene>
<dbReference type="InterPro" id="IPR027806">
    <property type="entry name" value="HARBI1_dom"/>
</dbReference>
<dbReference type="GO" id="GO:0016787">
    <property type="term" value="F:hydrolase activity"/>
    <property type="evidence" value="ECO:0007669"/>
    <property type="project" value="UniProtKB-KW"/>
</dbReference>
<feature type="transmembrane region" description="Helical" evidence="8">
    <location>
        <begin position="12"/>
        <end position="30"/>
    </location>
</feature>
<evidence type="ECO:0000256" key="5">
    <source>
        <dbReference type="ARBA" id="ARBA00022723"/>
    </source>
</evidence>
<evidence type="ECO:0000256" key="1">
    <source>
        <dbReference type="ARBA" id="ARBA00001968"/>
    </source>
</evidence>
<comment type="similarity">
    <text evidence="3">Belongs to the HARBI1 family.</text>
</comment>
<sequence>MNAFMDFLNMGVAYMMIMVAAIQGGVNVIAEGRDWHDFFSILLQGVCDANKLFWDVCVKSPGGIHDATHLRDSELWTKLRAHEILQEPVISIEGRDIKPYIVGDSAYPLNSFLLKPFNNKSTGTLEQNLFDKQIRKGRVKIENAFGILKSRWQILKNLNIGVEKAADVIVACTVLHNICILAGQLGGDDLMDPHPNDFGGGAPGLAVQSEYASKKEGKRRRDLLLADFIERNPLIDLEN</sequence>
<accession>A0A1Y1IDN3</accession>
<comment type="cofactor">
    <cofactor evidence="1">
        <name>a divalent metal cation</name>
        <dbReference type="ChEBI" id="CHEBI:60240"/>
    </cofactor>
</comment>
<keyword evidence="4" id="KW-0540">Nuclease</keyword>
<evidence type="ECO:0000256" key="8">
    <source>
        <dbReference type="SAM" id="Phobius"/>
    </source>
</evidence>
<keyword evidence="8" id="KW-0472">Membrane</keyword>
<evidence type="ECO:0000256" key="3">
    <source>
        <dbReference type="ARBA" id="ARBA00006958"/>
    </source>
</evidence>
<dbReference type="STRING" id="105231.A0A1Y1IDN3"/>
<evidence type="ECO:0000256" key="2">
    <source>
        <dbReference type="ARBA" id="ARBA00004123"/>
    </source>
</evidence>
<dbReference type="OMA" id="HAKIEST"/>
<dbReference type="Proteomes" id="UP000054558">
    <property type="component" value="Unassembled WGS sequence"/>
</dbReference>
<dbReference type="GO" id="GO:0005634">
    <property type="term" value="C:nucleus"/>
    <property type="evidence" value="ECO:0007669"/>
    <property type="project" value="UniProtKB-SubCell"/>
</dbReference>
<reference evidence="10 11" key="1">
    <citation type="journal article" date="2014" name="Nat. Commun.">
        <title>Klebsormidium flaccidum genome reveals primary factors for plant terrestrial adaptation.</title>
        <authorList>
            <person name="Hori K."/>
            <person name="Maruyama F."/>
            <person name="Fujisawa T."/>
            <person name="Togashi T."/>
            <person name="Yamamoto N."/>
            <person name="Seo M."/>
            <person name="Sato S."/>
            <person name="Yamada T."/>
            <person name="Mori H."/>
            <person name="Tajima N."/>
            <person name="Moriyama T."/>
            <person name="Ikeuchi M."/>
            <person name="Watanabe M."/>
            <person name="Wada H."/>
            <person name="Kobayashi K."/>
            <person name="Saito M."/>
            <person name="Masuda T."/>
            <person name="Sasaki-Sekimoto Y."/>
            <person name="Mashiguchi K."/>
            <person name="Awai K."/>
            <person name="Shimojima M."/>
            <person name="Masuda S."/>
            <person name="Iwai M."/>
            <person name="Nobusawa T."/>
            <person name="Narise T."/>
            <person name="Kondo S."/>
            <person name="Saito H."/>
            <person name="Sato R."/>
            <person name="Murakawa M."/>
            <person name="Ihara Y."/>
            <person name="Oshima-Yamada Y."/>
            <person name="Ohtaka K."/>
            <person name="Satoh M."/>
            <person name="Sonobe K."/>
            <person name="Ishii M."/>
            <person name="Ohtani R."/>
            <person name="Kanamori-Sato M."/>
            <person name="Honoki R."/>
            <person name="Miyazaki D."/>
            <person name="Mochizuki H."/>
            <person name="Umetsu J."/>
            <person name="Higashi K."/>
            <person name="Shibata D."/>
            <person name="Kamiya Y."/>
            <person name="Sato N."/>
            <person name="Nakamura Y."/>
            <person name="Tabata S."/>
            <person name="Ida S."/>
            <person name="Kurokawa K."/>
            <person name="Ohta H."/>
        </authorList>
    </citation>
    <scope>NUCLEOTIDE SEQUENCE [LARGE SCALE GENOMIC DNA]</scope>
    <source>
        <strain evidence="10 11">NIES-2285</strain>
    </source>
</reference>
<feature type="domain" description="DDE Tnp4" evidence="9">
    <location>
        <begin position="36"/>
        <end position="177"/>
    </location>
</feature>
<organism evidence="10 11">
    <name type="scientific">Klebsormidium nitens</name>
    <name type="common">Green alga</name>
    <name type="synonym">Ulothrix nitens</name>
    <dbReference type="NCBI Taxonomy" id="105231"/>
    <lineage>
        <taxon>Eukaryota</taxon>
        <taxon>Viridiplantae</taxon>
        <taxon>Streptophyta</taxon>
        <taxon>Klebsormidiophyceae</taxon>
        <taxon>Klebsormidiales</taxon>
        <taxon>Klebsormidiaceae</taxon>
        <taxon>Klebsormidium</taxon>
    </lineage>
</organism>
<evidence type="ECO:0000259" key="9">
    <source>
        <dbReference type="Pfam" id="PF13359"/>
    </source>
</evidence>
<dbReference type="PANTHER" id="PTHR22930:SF287">
    <property type="entry name" value="NUCLEASE HARBI1 ISOFORM X1"/>
    <property type="match status" value="1"/>
</dbReference>
<dbReference type="GO" id="GO:0004518">
    <property type="term" value="F:nuclease activity"/>
    <property type="evidence" value="ECO:0007669"/>
    <property type="project" value="UniProtKB-KW"/>
</dbReference>
<proteinExistence type="inferred from homology"/>